<keyword evidence="2" id="KW-1185">Reference proteome</keyword>
<dbReference type="Proteomes" id="UP001489004">
    <property type="component" value="Unassembled WGS sequence"/>
</dbReference>
<organism evidence="1 2">
    <name type="scientific">[Myrmecia] bisecta</name>
    <dbReference type="NCBI Taxonomy" id="41462"/>
    <lineage>
        <taxon>Eukaryota</taxon>
        <taxon>Viridiplantae</taxon>
        <taxon>Chlorophyta</taxon>
        <taxon>core chlorophytes</taxon>
        <taxon>Trebouxiophyceae</taxon>
        <taxon>Trebouxiales</taxon>
        <taxon>Trebouxiaceae</taxon>
        <taxon>Myrmecia</taxon>
    </lineage>
</organism>
<evidence type="ECO:0000313" key="1">
    <source>
        <dbReference type="EMBL" id="KAK9819939.1"/>
    </source>
</evidence>
<dbReference type="EMBL" id="JALJOR010000003">
    <property type="protein sequence ID" value="KAK9819939.1"/>
    <property type="molecule type" value="Genomic_DNA"/>
</dbReference>
<gene>
    <name evidence="1" type="ORF">WJX72_004162</name>
</gene>
<name>A0AAW1QEV2_9CHLO</name>
<sequence length="473" mass="49488">MIAAASSLGRVADVVQMFVGSTADAGHLADRESFQTQTGLSVARTCQLSADDQELLLKGLADHGAQASAYEALMLACLQIANEAAAAADETSPAVGLLCQQHHQAAFAGMEVTGQTWAGTLGYLSQQGLARQLAQMHRLFQRSAAHPTVAGKKGKQDALTVFSCLQDHPEAPARMTAADLQAAVGACIAVGDARQALAWAQRHRSLLTSGWTADQWGALLRCMYKTAGMAEVQAGLDLLLATLAMPGAISSSTQREMYQQIMAVCLGEGNLPGALQVYHASNEAGVALPTRHMGSLLGLLAGMPENSYAGQAALVTAYIRSASKHAGWMRAIPANTADVCAAQWLHEEYDIDILGLFEHVRNTHGLEELGSALWSAALVEYRQLDLLPEVLHAFKYQAAHPHLQLCHPLALDAVVAALVAAGDVTAGAELLVSPPGSLRGAVSMASIHSFMAMVVEAAGNAAGDYHSGGSGEA</sequence>
<accession>A0AAW1QEV2</accession>
<proteinExistence type="predicted"/>
<evidence type="ECO:0000313" key="2">
    <source>
        <dbReference type="Proteomes" id="UP001489004"/>
    </source>
</evidence>
<protein>
    <submittedName>
        <fullName evidence="1">Uncharacterized protein</fullName>
    </submittedName>
</protein>
<dbReference type="AlphaFoldDB" id="A0AAW1QEV2"/>
<comment type="caution">
    <text evidence="1">The sequence shown here is derived from an EMBL/GenBank/DDBJ whole genome shotgun (WGS) entry which is preliminary data.</text>
</comment>
<reference evidence="1 2" key="1">
    <citation type="journal article" date="2024" name="Nat. Commun.">
        <title>Phylogenomics reveals the evolutionary origins of lichenization in chlorophyte algae.</title>
        <authorList>
            <person name="Puginier C."/>
            <person name="Libourel C."/>
            <person name="Otte J."/>
            <person name="Skaloud P."/>
            <person name="Haon M."/>
            <person name="Grisel S."/>
            <person name="Petersen M."/>
            <person name="Berrin J.G."/>
            <person name="Delaux P.M."/>
            <person name="Dal Grande F."/>
            <person name="Keller J."/>
        </authorList>
    </citation>
    <scope>NUCLEOTIDE SEQUENCE [LARGE SCALE GENOMIC DNA]</scope>
    <source>
        <strain evidence="1 2">SAG 2043</strain>
    </source>
</reference>